<reference evidence="16" key="1">
    <citation type="submission" date="2021-01" db="UniProtKB">
        <authorList>
            <consortium name="EnsemblMetazoa"/>
        </authorList>
    </citation>
    <scope>IDENTIFICATION</scope>
</reference>
<dbReference type="InterPro" id="IPR023415">
    <property type="entry name" value="LDLR_class-A_CS"/>
</dbReference>
<dbReference type="InterPro" id="IPR050778">
    <property type="entry name" value="Cueball_EGF_LRP_Nidogen"/>
</dbReference>
<keyword evidence="13" id="KW-1133">Transmembrane helix</keyword>
<dbReference type="GO" id="GO:0005886">
    <property type="term" value="C:plasma membrane"/>
    <property type="evidence" value="ECO:0007669"/>
    <property type="project" value="TreeGrafter"/>
</dbReference>
<dbReference type="PROSITE" id="PS50068">
    <property type="entry name" value="LDLRA_2"/>
    <property type="match status" value="3"/>
</dbReference>
<keyword evidence="8" id="KW-0675">Receptor</keyword>
<dbReference type="InterPro" id="IPR000742">
    <property type="entry name" value="EGF"/>
</dbReference>
<dbReference type="Proteomes" id="UP000594262">
    <property type="component" value="Unplaced"/>
</dbReference>
<dbReference type="InterPro" id="IPR011042">
    <property type="entry name" value="6-blade_b-propeller_TolB-like"/>
</dbReference>
<keyword evidence="4 14" id="KW-0732">Signal</keyword>
<dbReference type="Gene3D" id="2.120.10.30">
    <property type="entry name" value="TolB, C-terminal domain"/>
    <property type="match status" value="4"/>
</dbReference>
<dbReference type="PROSITE" id="PS51120">
    <property type="entry name" value="LDLRB"/>
    <property type="match status" value="3"/>
</dbReference>
<sequence>MVVDELFLFCSLSTQVLANAGDQILFSNRQDIRRFNFGLQNYTLILGGLEYVRSLDYDYKERKLFFISLHNSEKTMIQHTSFVDQNVKPKTIVDTMTQLDNDLKSLSVDWLTKKIYYTDLERKRVEVANYDGTSKRVIVSTGLIQPEGLALFPQKGLMFITDWGSQKKIERFNMDGSNRKVIHNEPTGAWGRSITIDYEASLIYWGDTKSKQIHAMTIDGKVVKKFELQHPPNYISVSSSMLYWSDGALISGISKSSNGNGTIHMKDFQISDLRVFESYRQPEVTTPCDVNNGNCSHLCLLKYGGYTCACPTGVSLKEDNKTCEDGMKKFLIIARKFNIRLLSFDADESVDFRLDIAKQNIQMVHGVIYDVEYKRVYWTNYGCAPDTQTTQLKDCSQSGSINSIFINGTGFKQFLTADIEEPDQLACDWVARNIYWTDGMLGRIEVARLDGTARKVIISKNLQRPRGIAIDAADAKIYWSDWGDNPKIERADMNGDNREVLVDSRNIVEPNCIALDTQHRRLYWVDSKKYTVSYIDLYEATRKVRTIYEQCYHPFGITIFEKYAYWTDWSRKLYRMRITDKKNHKERIIIDVIKDVMGVSSVDSNLKYSLNPCYYKTNNCSHFCFVKPTKGRAMCECPSHMELGADERTCKVPSGYLVYSTNTEIHKTSIDTFNFDFRLLSEEMTNHAVFSIDFMREKIIWYVEETQGERSSIRSAYLNGTNVKTVMHVDSASYDIFTLDWISGNIYLAKSNYIEVVNHDGTFRKKLIYNENLMNPKCIMVDPRLRKLYWIQKRNGSYLYQSNLDGTEIEALVKMNPDICAVDFNTGVIYCLSNHRSLIAFDPVHRNMTVIRSYVTKWTSLAIFHDTIIFTDYSSNVIGQISTKPTNQEPAKDLLKVDQPFGVQILHRDVQIGTNACFLKNGGCQQFCFAVTEKDVKCGCATHYALGEDGQSCVDPQSFLIANQKNNFIRILFADGVPDHLLPVTNATNVDSIAFDYIRDKVYWLDKTTNQIHCINQDGMSGFSTVNLINKKSSKNDIQKPFDFALDPFSNSLFWTDAGRNTINFYNIHTGCRGIVFNHKDYSPRKIVVRPEIGRLFWTSADESKSTQTDLVSISFAGTDKNDLASLKRSKIVDLVIDDSSQLLYYLDTEKNKIVSMSLQGQLQFQTLIEAKFNPVSLATNEQDIFWGDNHMIYKVSKSATNQNSVVFHGRYESLSEIIAVNTSRKNFVHPCINNNGGCSHICRISYEVSLSTKNTPPKAICGCPINYRLNENHKNCSIVERCQLFELFCKEDSRCIPSSKQCDGRKDCSDGQDEDESICEFPKAPCPSHYRQCGAIERCVKKNQWCDDVTNCPNGEDETNCIDVEGCEKDEFMCENGVSCISSSLRCNGVSDCSDESDENDCPEPTLPTHYPETVNTLPSSEANNSNMLVAVISGIIVSIIVIMVGILFYIKIKNSKKNHANAQINGGHWALQQLKPLPGSDDHAKSSVSTYISNDLSYYDRNNMTGQSENCDSEFSQLIFNPPPSPVTERAMSTMTDTRTAQLYNDYNDTSNTTCDLCHRDMEEESLDEGLGGGHDAPPPTIVSSLDDVDLYYPITKNNDWSQKSTICDDCQSTIGGSQAESQPNGRLRERRARRHDSNGRPNGHLRSIHENMSEIDTSWMYDNPGGNQYGEESLFIDSNGHLYDPPPSPCTYLSEEDRPPSPTFSALHGREHFAPPPSPTSQLL</sequence>
<organism evidence="16 17">
    <name type="scientific">Clytia hemisphaerica</name>
    <dbReference type="NCBI Taxonomy" id="252671"/>
    <lineage>
        <taxon>Eukaryota</taxon>
        <taxon>Metazoa</taxon>
        <taxon>Cnidaria</taxon>
        <taxon>Hydrozoa</taxon>
        <taxon>Hydroidolina</taxon>
        <taxon>Leptothecata</taxon>
        <taxon>Obeliida</taxon>
        <taxon>Clytiidae</taxon>
        <taxon>Clytia</taxon>
    </lineage>
</organism>
<keyword evidence="17" id="KW-1185">Reference proteome</keyword>
<keyword evidence="3" id="KW-0254">Endocytosis</keyword>
<evidence type="ECO:0000256" key="2">
    <source>
        <dbReference type="ARBA" id="ARBA00022536"/>
    </source>
</evidence>
<dbReference type="GO" id="GO:0017147">
    <property type="term" value="F:Wnt-protein binding"/>
    <property type="evidence" value="ECO:0007669"/>
    <property type="project" value="TreeGrafter"/>
</dbReference>
<dbReference type="Gene3D" id="4.10.400.10">
    <property type="entry name" value="Low-density Lipoprotein Receptor"/>
    <property type="match status" value="3"/>
</dbReference>
<name>A0A7M5WV42_9CNID</name>
<feature type="domain" description="EGF-like" evidence="15">
    <location>
        <begin position="1231"/>
        <end position="1278"/>
    </location>
</feature>
<feature type="compositionally biased region" description="Pro residues" evidence="12">
    <location>
        <begin position="1717"/>
        <end position="1727"/>
    </location>
</feature>
<evidence type="ECO:0000256" key="4">
    <source>
        <dbReference type="ARBA" id="ARBA00022729"/>
    </source>
</evidence>
<comment type="caution">
    <text evidence="10">Lacks conserved residue(s) required for the propagation of feature annotation.</text>
</comment>
<dbReference type="SMART" id="SM00192">
    <property type="entry name" value="LDLa"/>
    <property type="match status" value="3"/>
</dbReference>
<dbReference type="GO" id="GO:0060070">
    <property type="term" value="P:canonical Wnt signaling pathway"/>
    <property type="evidence" value="ECO:0007669"/>
    <property type="project" value="TreeGrafter"/>
</dbReference>
<dbReference type="PANTHER" id="PTHR46513">
    <property type="entry name" value="VITELLOGENIN RECEPTOR-LIKE PROTEIN-RELATED-RELATED"/>
    <property type="match status" value="1"/>
</dbReference>
<dbReference type="SUPFAM" id="SSF57424">
    <property type="entry name" value="LDL receptor-like module"/>
    <property type="match status" value="3"/>
</dbReference>
<dbReference type="InterPro" id="IPR000033">
    <property type="entry name" value="LDLR_classB_rpt"/>
</dbReference>
<feature type="transmembrane region" description="Helical" evidence="13">
    <location>
        <begin position="1429"/>
        <end position="1452"/>
    </location>
</feature>
<evidence type="ECO:0000256" key="1">
    <source>
        <dbReference type="ARBA" id="ARBA00004167"/>
    </source>
</evidence>
<evidence type="ECO:0000313" key="16">
    <source>
        <dbReference type="EnsemblMetazoa" id="CLYHEMP013436.1"/>
    </source>
</evidence>
<comment type="subcellular location">
    <subcellularLocation>
        <location evidence="1">Membrane</location>
        <topology evidence="1">Single-pass membrane protein</topology>
    </subcellularLocation>
</comment>
<feature type="repeat" description="LDL-receptor class B" evidence="11">
    <location>
        <begin position="432"/>
        <end position="474"/>
    </location>
</feature>
<evidence type="ECO:0000256" key="13">
    <source>
        <dbReference type="SAM" id="Phobius"/>
    </source>
</evidence>
<evidence type="ECO:0000256" key="3">
    <source>
        <dbReference type="ARBA" id="ARBA00022583"/>
    </source>
</evidence>
<feature type="chain" id="PRO_5029639532" description="EGF-like domain-containing protein" evidence="14">
    <location>
        <begin position="19"/>
        <end position="1727"/>
    </location>
</feature>
<feature type="region of interest" description="Disordered" evidence="12">
    <location>
        <begin position="1616"/>
        <end position="1652"/>
    </location>
</feature>
<keyword evidence="6 13" id="KW-0472">Membrane</keyword>
<feature type="signal peptide" evidence="14">
    <location>
        <begin position="1"/>
        <end position="18"/>
    </location>
</feature>
<keyword evidence="2" id="KW-0245">EGF-like domain</keyword>
<protein>
    <recommendedName>
        <fullName evidence="15">EGF-like domain-containing protein</fullName>
    </recommendedName>
</protein>
<keyword evidence="9" id="KW-0325">Glycoprotein</keyword>
<evidence type="ECO:0000256" key="5">
    <source>
        <dbReference type="ARBA" id="ARBA00022737"/>
    </source>
</evidence>
<dbReference type="SUPFAM" id="SSF63825">
    <property type="entry name" value="YWTD domain"/>
    <property type="match status" value="4"/>
</dbReference>
<dbReference type="SMART" id="SM00135">
    <property type="entry name" value="LY"/>
    <property type="match status" value="16"/>
</dbReference>
<feature type="compositionally biased region" description="Polar residues" evidence="12">
    <location>
        <begin position="1616"/>
        <end position="1627"/>
    </location>
</feature>
<feature type="domain" description="EGF-like" evidence="15">
    <location>
        <begin position="916"/>
        <end position="954"/>
    </location>
</feature>
<feature type="domain" description="EGF-like" evidence="15">
    <location>
        <begin position="287"/>
        <end position="324"/>
    </location>
</feature>
<feature type="region of interest" description="Disordered" evidence="12">
    <location>
        <begin position="1689"/>
        <end position="1727"/>
    </location>
</feature>
<accession>A0A7M5WV42</accession>
<dbReference type="OrthoDB" id="72419at2759"/>
<dbReference type="GO" id="GO:0006897">
    <property type="term" value="P:endocytosis"/>
    <property type="evidence" value="ECO:0007669"/>
    <property type="project" value="UniProtKB-KW"/>
</dbReference>
<keyword evidence="5" id="KW-0677">Repeat</keyword>
<dbReference type="EnsemblMetazoa" id="CLYHEMT013436.1">
    <property type="protein sequence ID" value="CLYHEMP013436.1"/>
    <property type="gene ID" value="CLYHEMG013436"/>
</dbReference>
<dbReference type="InterPro" id="IPR002172">
    <property type="entry name" value="LDrepeatLR_classA_rpt"/>
</dbReference>
<evidence type="ECO:0000259" key="15">
    <source>
        <dbReference type="SMART" id="SM00181"/>
    </source>
</evidence>
<proteinExistence type="predicted"/>
<evidence type="ECO:0000256" key="9">
    <source>
        <dbReference type="ARBA" id="ARBA00023180"/>
    </source>
</evidence>
<dbReference type="RefSeq" id="XP_066935016.1">
    <property type="nucleotide sequence ID" value="XM_067078915.1"/>
</dbReference>
<evidence type="ECO:0000256" key="11">
    <source>
        <dbReference type="PROSITE-ProRule" id="PRU00461"/>
    </source>
</evidence>
<dbReference type="Pfam" id="PF00057">
    <property type="entry name" value="Ldl_recept_a"/>
    <property type="match status" value="2"/>
</dbReference>
<dbReference type="Pfam" id="PF00058">
    <property type="entry name" value="Ldl_recept_b"/>
    <property type="match status" value="2"/>
</dbReference>
<dbReference type="GeneID" id="136822646"/>
<feature type="disulfide bond" evidence="10">
    <location>
        <begin position="1347"/>
        <end position="1362"/>
    </location>
</feature>
<dbReference type="CDD" id="cd00112">
    <property type="entry name" value="LDLa"/>
    <property type="match status" value="3"/>
</dbReference>
<feature type="disulfide bond" evidence="10">
    <location>
        <begin position="1388"/>
        <end position="1403"/>
    </location>
</feature>
<keyword evidence="13" id="KW-0812">Transmembrane</keyword>
<dbReference type="SMART" id="SM00181">
    <property type="entry name" value="EGF"/>
    <property type="match status" value="4"/>
</dbReference>
<evidence type="ECO:0000256" key="8">
    <source>
        <dbReference type="ARBA" id="ARBA00023170"/>
    </source>
</evidence>
<dbReference type="FunFam" id="2.120.10.30:FF:000241">
    <property type="entry name" value="Low-density lipoprotein receptor-related protein 6"/>
    <property type="match status" value="2"/>
</dbReference>
<evidence type="ECO:0000256" key="10">
    <source>
        <dbReference type="PROSITE-ProRule" id="PRU00124"/>
    </source>
</evidence>
<dbReference type="PANTHER" id="PTHR46513:SF13">
    <property type="entry name" value="EGF-LIKE DOMAIN-CONTAINING PROTEIN"/>
    <property type="match status" value="1"/>
</dbReference>
<evidence type="ECO:0000256" key="14">
    <source>
        <dbReference type="SAM" id="SignalP"/>
    </source>
</evidence>
<feature type="repeat" description="LDL-receptor class B" evidence="11">
    <location>
        <begin position="113"/>
        <end position="155"/>
    </location>
</feature>
<keyword evidence="7 10" id="KW-1015">Disulfide bond</keyword>
<dbReference type="GO" id="GO:0042813">
    <property type="term" value="F:Wnt receptor activity"/>
    <property type="evidence" value="ECO:0007669"/>
    <property type="project" value="TreeGrafter"/>
</dbReference>
<feature type="domain" description="EGF-like" evidence="15">
    <location>
        <begin position="612"/>
        <end position="651"/>
    </location>
</feature>
<feature type="repeat" description="LDL-receptor class B" evidence="11">
    <location>
        <begin position="475"/>
        <end position="519"/>
    </location>
</feature>
<evidence type="ECO:0000313" key="17">
    <source>
        <dbReference type="Proteomes" id="UP000594262"/>
    </source>
</evidence>
<evidence type="ECO:0000256" key="7">
    <source>
        <dbReference type="ARBA" id="ARBA00023157"/>
    </source>
</evidence>
<dbReference type="Pfam" id="PF14670">
    <property type="entry name" value="FXa_inhibition"/>
    <property type="match status" value="1"/>
</dbReference>
<dbReference type="PRINTS" id="PR00261">
    <property type="entry name" value="LDLRECEPTOR"/>
</dbReference>
<dbReference type="InterPro" id="IPR036055">
    <property type="entry name" value="LDL_receptor-like_sf"/>
</dbReference>
<dbReference type="PROSITE" id="PS01209">
    <property type="entry name" value="LDLRA_1"/>
    <property type="match status" value="1"/>
</dbReference>
<evidence type="ECO:0000256" key="6">
    <source>
        <dbReference type="ARBA" id="ARBA00023136"/>
    </source>
</evidence>
<dbReference type="SUPFAM" id="SSF57196">
    <property type="entry name" value="EGF/Laminin"/>
    <property type="match status" value="3"/>
</dbReference>
<evidence type="ECO:0000256" key="12">
    <source>
        <dbReference type="SAM" id="MobiDB-lite"/>
    </source>
</evidence>